<accession>A0A512DRT2</accession>
<evidence type="ECO:0000313" key="2">
    <source>
        <dbReference type="Proteomes" id="UP000321523"/>
    </source>
</evidence>
<dbReference type="Proteomes" id="UP000321523">
    <property type="component" value="Unassembled WGS sequence"/>
</dbReference>
<name>A0A512DRT2_9PROT</name>
<proteinExistence type="predicted"/>
<comment type="caution">
    <text evidence="1">The sequence shown here is derived from an EMBL/GenBank/DDBJ whole genome shotgun (WGS) entry which is preliminary data.</text>
</comment>
<dbReference type="RefSeq" id="WP_044432582.1">
    <property type="nucleotide sequence ID" value="NZ_BJYZ01000014.1"/>
</dbReference>
<dbReference type="EMBL" id="BJYZ01000014">
    <property type="protein sequence ID" value="GEO39136.1"/>
    <property type="molecule type" value="Genomic_DNA"/>
</dbReference>
<gene>
    <name evidence="1" type="ORF">SAE02_32840</name>
</gene>
<evidence type="ECO:0000313" key="1">
    <source>
        <dbReference type="EMBL" id="GEO39136.1"/>
    </source>
</evidence>
<keyword evidence="2" id="KW-1185">Reference proteome</keyword>
<reference evidence="1 2" key="1">
    <citation type="submission" date="2019-07" db="EMBL/GenBank/DDBJ databases">
        <title>Whole genome shotgun sequence of Skermanella aerolata NBRC 106429.</title>
        <authorList>
            <person name="Hosoyama A."/>
            <person name="Uohara A."/>
            <person name="Ohji S."/>
            <person name="Ichikawa N."/>
        </authorList>
    </citation>
    <scope>NUCLEOTIDE SEQUENCE [LARGE SCALE GENOMIC DNA]</scope>
    <source>
        <strain evidence="1 2">NBRC 106429</strain>
    </source>
</reference>
<dbReference type="OrthoDB" id="7273376at2"/>
<sequence length="164" mass="18983">MKPEGRTKTQALTVRLSDRTRFTLEALMRATGLSMTGVLERAVEDLARRTHAPVAKDDPETSWSDYWHVDDGIRTIRILSHPGQRYPTREEEDLLDFLRRHWEFFADDPDLRQPRPEPVGVLWPNISEHVAHWRQTKASQPYAAGLEMHDRLAAAGIDPPKWPR</sequence>
<protein>
    <submittedName>
        <fullName evidence="1">Uncharacterized protein</fullName>
    </submittedName>
</protein>
<dbReference type="AlphaFoldDB" id="A0A512DRT2"/>
<organism evidence="1 2">
    <name type="scientific">Skermanella aerolata</name>
    <dbReference type="NCBI Taxonomy" id="393310"/>
    <lineage>
        <taxon>Bacteria</taxon>
        <taxon>Pseudomonadati</taxon>
        <taxon>Pseudomonadota</taxon>
        <taxon>Alphaproteobacteria</taxon>
        <taxon>Rhodospirillales</taxon>
        <taxon>Azospirillaceae</taxon>
        <taxon>Skermanella</taxon>
    </lineage>
</organism>